<organism evidence="2 3">
    <name type="scientific">Bacteroides coprosuis DSM 18011</name>
    <dbReference type="NCBI Taxonomy" id="679937"/>
    <lineage>
        <taxon>Bacteria</taxon>
        <taxon>Pseudomonadati</taxon>
        <taxon>Bacteroidota</taxon>
        <taxon>Bacteroidia</taxon>
        <taxon>Bacteroidales</taxon>
        <taxon>Bacteroidaceae</taxon>
        <taxon>Bacteroides</taxon>
    </lineage>
</organism>
<sequence length="231" mass="26296">MISSKTTWIILSSCLVFVGCSKSPHTYTIKGKIPDGDMQGKMLYICDALSGERLDSTRVNYNEFVFTRGFEKSEYGTLEVGENYFIDFIIEPGVVELDLKNRIVSGGKLNIAQQEFHTTLSKFAMKAEKRYYEIQAQLANQISADELQSRMEEVYLLEVLPENKDLYIAYFKANTDNILGVEAISRLASICSPQELDELIVSMDKKYLSHPILQKLITEKKEHQKTALINL</sequence>
<evidence type="ECO:0000313" key="2">
    <source>
        <dbReference type="EMBL" id="EGJ71764.1"/>
    </source>
</evidence>
<dbReference type="HOGENOM" id="CLU_1197842_0_0_10"/>
<dbReference type="STRING" id="679937.Bcop_1572"/>
<dbReference type="EMBL" id="CM001167">
    <property type="protein sequence ID" value="EGJ71764.1"/>
    <property type="molecule type" value="Genomic_DNA"/>
</dbReference>
<dbReference type="PROSITE" id="PS51257">
    <property type="entry name" value="PROKAR_LIPOPROTEIN"/>
    <property type="match status" value="1"/>
</dbReference>
<accession>F3ZQ98</accession>
<reference evidence="2 3" key="1">
    <citation type="journal article" date="2011" name="Stand. Genomic Sci.">
        <title>Non-contiguous finished genome sequence of Bacteroides coprosuis type strain (PC139).</title>
        <authorList>
            <person name="Land M."/>
            <person name="Held B."/>
            <person name="Gronow S."/>
            <person name="Abt B."/>
            <person name="Lucas S."/>
            <person name="Del Rio T.G."/>
            <person name="Nolan M."/>
            <person name="Tice H."/>
            <person name="Cheng J.F."/>
            <person name="Pitluck S."/>
            <person name="Liolios K."/>
            <person name="Pagani I."/>
            <person name="Ivanova N."/>
            <person name="Mavromatis K."/>
            <person name="Mikhailova N."/>
            <person name="Pati A."/>
            <person name="Tapia R."/>
            <person name="Han C."/>
            <person name="Goodwin L."/>
            <person name="Chen A."/>
            <person name="Palaniappan K."/>
            <person name="Hauser L."/>
            <person name="Brambilla E.M."/>
            <person name="Rohde M."/>
            <person name="Goker M."/>
            <person name="Detter J.C."/>
            <person name="Woyke T."/>
            <person name="Bristow J."/>
            <person name="Eisen J.A."/>
            <person name="Markowitz V."/>
            <person name="Hugenholtz P."/>
            <person name="Kyrpides N.C."/>
            <person name="Klenk H.P."/>
            <person name="Lapidus A."/>
        </authorList>
    </citation>
    <scope>NUCLEOTIDE SEQUENCE</scope>
    <source>
        <strain evidence="2 3">DSM 18011</strain>
    </source>
</reference>
<evidence type="ECO:0000259" key="1">
    <source>
        <dbReference type="Pfam" id="PF14289"/>
    </source>
</evidence>
<proteinExistence type="predicted"/>
<dbReference type="InterPro" id="IPR025380">
    <property type="entry name" value="DUF4369"/>
</dbReference>
<name>F3ZQ98_9BACE</name>
<evidence type="ECO:0000313" key="3">
    <source>
        <dbReference type="Proteomes" id="UP000018439"/>
    </source>
</evidence>
<keyword evidence="3" id="KW-1185">Reference proteome</keyword>
<dbReference type="Proteomes" id="UP000018439">
    <property type="component" value="Chromosome"/>
</dbReference>
<dbReference type="AlphaFoldDB" id="F3ZQ98"/>
<dbReference type="Pfam" id="PF14289">
    <property type="entry name" value="DUF4369"/>
    <property type="match status" value="1"/>
</dbReference>
<gene>
    <name evidence="2" type="ORF">Bcop_1572</name>
</gene>
<protein>
    <recommendedName>
        <fullName evidence="1">DUF4369 domain-containing protein</fullName>
    </recommendedName>
</protein>
<feature type="domain" description="DUF4369" evidence="1">
    <location>
        <begin position="27"/>
        <end position="110"/>
    </location>
</feature>